<dbReference type="PANTHER" id="PTHR43381:SF4">
    <property type="entry name" value="EUKARYOTIC TRANSLATION INITIATION FACTOR 5B"/>
    <property type="match status" value="1"/>
</dbReference>
<protein>
    <recommendedName>
        <fullName evidence="2 7">Translation initiation factor IF-2</fullName>
    </recommendedName>
</protein>
<dbReference type="InterPro" id="IPR053905">
    <property type="entry name" value="EF-G-like_DII"/>
</dbReference>
<dbReference type="InterPro" id="IPR000795">
    <property type="entry name" value="T_Tr_GTP-bd_dom"/>
</dbReference>
<dbReference type="InterPro" id="IPR000178">
    <property type="entry name" value="TF_IF2_bacterial-like"/>
</dbReference>
<comment type="similarity">
    <text evidence="1 8">Belongs to the TRAFAC class translation factor GTPase superfamily. Classic translation factor GTPase family. IF-2 subfamily.</text>
</comment>
<dbReference type="AlphaFoldDB" id="A0A0G0MR65"/>
<dbReference type="CDD" id="cd03692">
    <property type="entry name" value="mtIF2_IVc"/>
    <property type="match status" value="1"/>
</dbReference>
<evidence type="ECO:0000256" key="8">
    <source>
        <dbReference type="RuleBase" id="RU000644"/>
    </source>
</evidence>
<dbReference type="GO" id="GO:0005737">
    <property type="term" value="C:cytoplasm"/>
    <property type="evidence" value="ECO:0007669"/>
    <property type="project" value="UniProtKB-UniRule"/>
</dbReference>
<comment type="caution">
    <text evidence="10">The sequence shown here is derived from an EMBL/GenBank/DDBJ whole genome shotgun (WGS) entry which is preliminary data.</text>
</comment>
<dbReference type="Pfam" id="PF14578">
    <property type="entry name" value="GTP_EFTU_D4"/>
    <property type="match status" value="1"/>
</dbReference>
<dbReference type="PROSITE" id="PS51722">
    <property type="entry name" value="G_TR_2"/>
    <property type="match status" value="1"/>
</dbReference>
<evidence type="ECO:0000256" key="7">
    <source>
        <dbReference type="NCBIfam" id="TIGR00487"/>
    </source>
</evidence>
<evidence type="ECO:0000256" key="5">
    <source>
        <dbReference type="ARBA" id="ARBA00022917"/>
    </source>
</evidence>
<dbReference type="Pfam" id="PF00009">
    <property type="entry name" value="GTP_EFTU"/>
    <property type="match status" value="1"/>
</dbReference>
<dbReference type="GO" id="GO:0003924">
    <property type="term" value="F:GTPase activity"/>
    <property type="evidence" value="ECO:0007669"/>
    <property type="project" value="InterPro"/>
</dbReference>
<dbReference type="Pfam" id="PF11987">
    <property type="entry name" value="IF-2"/>
    <property type="match status" value="1"/>
</dbReference>
<keyword evidence="6" id="KW-0342">GTP-binding</keyword>
<dbReference type="InterPro" id="IPR023115">
    <property type="entry name" value="TIF_IF2_dom3"/>
</dbReference>
<dbReference type="SUPFAM" id="SSF52156">
    <property type="entry name" value="Initiation factor IF2/eIF5b, domain 3"/>
    <property type="match status" value="1"/>
</dbReference>
<evidence type="ECO:0000259" key="9">
    <source>
        <dbReference type="PROSITE" id="PS51722"/>
    </source>
</evidence>
<dbReference type="PATRIC" id="fig|1619100.3.peg.671"/>
<keyword evidence="4" id="KW-0547">Nucleotide-binding</keyword>
<dbReference type="EMBL" id="LBWK01000002">
    <property type="protein sequence ID" value="KKR05618.1"/>
    <property type="molecule type" value="Genomic_DNA"/>
</dbReference>
<evidence type="ECO:0000256" key="3">
    <source>
        <dbReference type="ARBA" id="ARBA00022540"/>
    </source>
</evidence>
<dbReference type="NCBIfam" id="TIGR00487">
    <property type="entry name" value="IF-2"/>
    <property type="match status" value="1"/>
</dbReference>
<dbReference type="CDD" id="cd01887">
    <property type="entry name" value="IF2_eIF5B"/>
    <property type="match status" value="1"/>
</dbReference>
<dbReference type="InterPro" id="IPR036925">
    <property type="entry name" value="TIF_IF2_dom3_sf"/>
</dbReference>
<keyword evidence="5 8" id="KW-0648">Protein biosynthesis</keyword>
<evidence type="ECO:0000313" key="11">
    <source>
        <dbReference type="Proteomes" id="UP000034799"/>
    </source>
</evidence>
<sequence>MESKAQRTPVVAILGHVDHGKTTILDKIRSAHVQEKEVGGITQKISVFTIAVSGKQITFIDTPGHEAFDLMRLRGGSVADIVLLIVAADDGLQPQTLESIEIIKSSSAQPIAVINKIDLPDVDIEKIKRDLSNKGIQVEGMGGKIPVALVSGKTGKGIDELLEMITLVSDVEGLQFREDLKEGILGKAISLETVKDKSKGIVATVILQQGELNPGDWIGFRVGGDIMVEKVKGIISEEGENISKLTAGTGGRILGLSSVVEPGDAIYVIKEKGPKILEEVLKLEEEEQSEGITEQDLTMLFAATESTVKSLNVIIKSSSEGSLEAIKKSLEKLKEDDAKIDIVESGIGGISVSEVEKAAVTKSIVLGFEVTVDPTALKVARDKKVLVRTYDIIYKLVEEVGDALSMLGTPQETEEEVGNAEVKAIFTLSDGSIVIGCRVKEGIMKRGCKVYVVRGDDIQGDGRIESLRIQKETLNEARKDQECGVILDSKVDVKEGDSLYCYKIIK</sequence>
<organism evidence="10 11">
    <name type="scientific">candidate division WS6 bacterium GW2011_GWF2_39_15</name>
    <dbReference type="NCBI Taxonomy" id="1619100"/>
    <lineage>
        <taxon>Bacteria</taxon>
        <taxon>Candidatus Dojkabacteria</taxon>
    </lineage>
</organism>
<evidence type="ECO:0000256" key="6">
    <source>
        <dbReference type="ARBA" id="ARBA00023134"/>
    </source>
</evidence>
<dbReference type="NCBIfam" id="TIGR00231">
    <property type="entry name" value="small_GTP"/>
    <property type="match status" value="1"/>
</dbReference>
<evidence type="ECO:0000256" key="4">
    <source>
        <dbReference type="ARBA" id="ARBA00022741"/>
    </source>
</evidence>
<dbReference type="GO" id="GO:0005525">
    <property type="term" value="F:GTP binding"/>
    <property type="evidence" value="ECO:0007669"/>
    <property type="project" value="UniProtKB-KW"/>
</dbReference>
<dbReference type="InterPro" id="IPR029459">
    <property type="entry name" value="EFTU-type"/>
</dbReference>
<name>A0A0G0MR65_9BACT</name>
<keyword evidence="3 8" id="KW-0396">Initiation factor</keyword>
<evidence type="ECO:0000256" key="2">
    <source>
        <dbReference type="ARBA" id="ARBA00020675"/>
    </source>
</evidence>
<dbReference type="InterPro" id="IPR015760">
    <property type="entry name" value="TIF_IF2"/>
</dbReference>
<dbReference type="SUPFAM" id="SSF52540">
    <property type="entry name" value="P-loop containing nucleoside triphosphate hydrolases"/>
    <property type="match status" value="1"/>
</dbReference>
<dbReference type="Pfam" id="PF22042">
    <property type="entry name" value="EF-G_D2"/>
    <property type="match status" value="1"/>
</dbReference>
<dbReference type="FunFam" id="2.40.30.10:FF:000008">
    <property type="entry name" value="Translation initiation factor IF-2"/>
    <property type="match status" value="1"/>
</dbReference>
<dbReference type="Gene3D" id="2.40.30.10">
    <property type="entry name" value="Translation factors"/>
    <property type="match status" value="2"/>
</dbReference>
<reference evidence="10 11" key="1">
    <citation type="journal article" date="2015" name="Nature">
        <title>rRNA introns, odd ribosomes, and small enigmatic genomes across a large radiation of phyla.</title>
        <authorList>
            <person name="Brown C.T."/>
            <person name="Hug L.A."/>
            <person name="Thomas B.C."/>
            <person name="Sharon I."/>
            <person name="Castelle C.J."/>
            <person name="Singh A."/>
            <person name="Wilkins M.J."/>
            <person name="Williams K.H."/>
            <person name="Banfield J.F."/>
        </authorList>
    </citation>
    <scope>NUCLEOTIDE SEQUENCE [LARGE SCALE GENOMIC DNA]</scope>
</reference>
<dbReference type="PANTHER" id="PTHR43381">
    <property type="entry name" value="TRANSLATION INITIATION FACTOR IF-2-RELATED"/>
    <property type="match status" value="1"/>
</dbReference>
<evidence type="ECO:0000256" key="1">
    <source>
        <dbReference type="ARBA" id="ARBA00007733"/>
    </source>
</evidence>
<dbReference type="FunFam" id="3.40.50.10050:FF:000001">
    <property type="entry name" value="Translation initiation factor IF-2"/>
    <property type="match status" value="1"/>
</dbReference>
<dbReference type="Proteomes" id="UP000034799">
    <property type="component" value="Unassembled WGS sequence"/>
</dbReference>
<proteinExistence type="inferred from homology"/>
<dbReference type="InterPro" id="IPR005225">
    <property type="entry name" value="Small_GTP-bd"/>
</dbReference>
<feature type="domain" description="Tr-type G" evidence="9">
    <location>
        <begin position="6"/>
        <end position="174"/>
    </location>
</feature>
<dbReference type="InterPro" id="IPR009000">
    <property type="entry name" value="Transl_B-barrel_sf"/>
</dbReference>
<comment type="function">
    <text evidence="8">One of the essential components for the initiation of protein synthesis. Protects formylmethionyl-tRNA from spontaneous hydrolysis and promotes its binding to the 30S ribosomal subunits. Also involved in the hydrolysis of GTP during the formation of the 70S ribosomal complex.</text>
</comment>
<dbReference type="Gene3D" id="3.40.50.10050">
    <property type="entry name" value="Translation initiation factor IF- 2, domain 3"/>
    <property type="match status" value="1"/>
</dbReference>
<dbReference type="FunFam" id="3.40.50.300:FF:000019">
    <property type="entry name" value="Translation initiation factor IF-2"/>
    <property type="match status" value="1"/>
</dbReference>
<dbReference type="SUPFAM" id="SSF50447">
    <property type="entry name" value="Translation proteins"/>
    <property type="match status" value="2"/>
</dbReference>
<dbReference type="GO" id="GO:0003743">
    <property type="term" value="F:translation initiation factor activity"/>
    <property type="evidence" value="ECO:0007669"/>
    <property type="project" value="UniProtKB-UniRule"/>
</dbReference>
<accession>A0A0G0MR65</accession>
<evidence type="ECO:0000313" key="10">
    <source>
        <dbReference type="EMBL" id="KKR05618.1"/>
    </source>
</evidence>
<gene>
    <name evidence="10" type="ORF">UT34_C0002G0125</name>
</gene>
<dbReference type="STRING" id="1619100.UT34_C0002G0125"/>
<dbReference type="Gene3D" id="3.40.50.300">
    <property type="entry name" value="P-loop containing nucleotide triphosphate hydrolases"/>
    <property type="match status" value="1"/>
</dbReference>
<dbReference type="InterPro" id="IPR027417">
    <property type="entry name" value="P-loop_NTPase"/>
</dbReference>